<feature type="compositionally biased region" description="Pro residues" evidence="1">
    <location>
        <begin position="440"/>
        <end position="450"/>
    </location>
</feature>
<gene>
    <name evidence="2" type="ORF">PHMEG_00021610</name>
</gene>
<organism evidence="2 3">
    <name type="scientific">Phytophthora megakarya</name>
    <dbReference type="NCBI Taxonomy" id="4795"/>
    <lineage>
        <taxon>Eukaryota</taxon>
        <taxon>Sar</taxon>
        <taxon>Stramenopiles</taxon>
        <taxon>Oomycota</taxon>
        <taxon>Peronosporomycetes</taxon>
        <taxon>Peronosporales</taxon>
        <taxon>Peronosporaceae</taxon>
        <taxon>Phytophthora</taxon>
    </lineage>
</organism>
<comment type="caution">
    <text evidence="2">The sequence shown here is derived from an EMBL/GenBank/DDBJ whole genome shotgun (WGS) entry which is preliminary data.</text>
</comment>
<reference evidence="3" key="1">
    <citation type="submission" date="2017-03" db="EMBL/GenBank/DDBJ databases">
        <title>Phytopthora megakarya and P. palmivora, two closely related causual agents of cacao black pod achieved similar genome size and gene model numbers by different mechanisms.</title>
        <authorList>
            <person name="Ali S."/>
            <person name="Shao J."/>
            <person name="Larry D.J."/>
            <person name="Kronmiller B."/>
            <person name="Shen D."/>
            <person name="Strem M.D."/>
            <person name="Melnick R.L."/>
            <person name="Guiltinan M.J."/>
            <person name="Tyler B.M."/>
            <person name="Meinhardt L.W."/>
            <person name="Bailey B.A."/>
        </authorList>
    </citation>
    <scope>NUCLEOTIDE SEQUENCE [LARGE SCALE GENOMIC DNA]</scope>
    <source>
        <strain evidence="3">zdho120</strain>
    </source>
</reference>
<evidence type="ECO:0000256" key="1">
    <source>
        <dbReference type="SAM" id="MobiDB-lite"/>
    </source>
</evidence>
<keyword evidence="3" id="KW-1185">Reference proteome</keyword>
<feature type="region of interest" description="Disordered" evidence="1">
    <location>
        <begin position="413"/>
        <end position="450"/>
    </location>
</feature>
<sequence>MMAWPEEPRNGNGEWPDAELLESANFYPPDGDERAQHGANNFLSTIQSQGGPAGLTYSASCPSFSGLDGADDLMADVGSNSLLPFPFGSQEPLIDALEPVDNTPFHGDKNYNLLMQFQQEYQDSTQRQFPHQQVMGQSMVQQQIPGGRRGFHGSQSFTSLSTMESEYNRMNANMKRKKGNERWMKLQRHKSFDSSTPVTGACSLDPSTTFDNLLSMSNSTSDQLLLEPPDNDMVGFGVDDFSSSIQLNTPSWSPALSDASGDMTASSSTDVDPVSELDMLLSENERANLFDAIRDFESPEQTSAPFRAEVKSRVEKRVTAAAGQDLLQHMQKKTRLRSLDDLRSEARTVVLGEMERELHLHMQAYNWANSTSGGNLPEGPPQLPPYLLNFSVAGFGAFQAQQAAFHAAITTGSSLPPAAPSTSPPVGIRRSGSAKLAPSGSPPKVPAREK</sequence>
<dbReference type="Proteomes" id="UP000198211">
    <property type="component" value="Unassembled WGS sequence"/>
</dbReference>
<evidence type="ECO:0000313" key="3">
    <source>
        <dbReference type="Proteomes" id="UP000198211"/>
    </source>
</evidence>
<name>A0A225VL67_9STRA</name>
<protein>
    <submittedName>
        <fullName evidence="2">Uncharacterized protein</fullName>
    </submittedName>
</protein>
<accession>A0A225VL67</accession>
<dbReference type="OrthoDB" id="167934at2759"/>
<dbReference type="EMBL" id="NBNE01004075">
    <property type="protein sequence ID" value="OWZ06173.1"/>
    <property type="molecule type" value="Genomic_DNA"/>
</dbReference>
<dbReference type="AlphaFoldDB" id="A0A225VL67"/>
<evidence type="ECO:0000313" key="2">
    <source>
        <dbReference type="EMBL" id="OWZ06173.1"/>
    </source>
</evidence>
<proteinExistence type="predicted"/>